<reference evidence="2" key="1">
    <citation type="submission" date="2023-04" db="EMBL/GenBank/DDBJ databases">
        <authorList>
            <consortium name="ELIXIR-Norway"/>
        </authorList>
    </citation>
    <scope>NUCLEOTIDE SEQUENCE [LARGE SCALE GENOMIC DNA]</scope>
</reference>
<evidence type="ECO:0000313" key="3">
    <source>
        <dbReference type="Proteomes" id="UP001176941"/>
    </source>
</evidence>
<dbReference type="EMBL" id="OX459938">
    <property type="protein sequence ID" value="CAI9160654.1"/>
    <property type="molecule type" value="Genomic_DNA"/>
</dbReference>
<organism evidence="2 3">
    <name type="scientific">Rangifer tarandus platyrhynchus</name>
    <name type="common">Svalbard reindeer</name>
    <dbReference type="NCBI Taxonomy" id="3082113"/>
    <lineage>
        <taxon>Eukaryota</taxon>
        <taxon>Metazoa</taxon>
        <taxon>Chordata</taxon>
        <taxon>Craniata</taxon>
        <taxon>Vertebrata</taxon>
        <taxon>Euteleostomi</taxon>
        <taxon>Mammalia</taxon>
        <taxon>Eutheria</taxon>
        <taxon>Laurasiatheria</taxon>
        <taxon>Artiodactyla</taxon>
        <taxon>Ruminantia</taxon>
        <taxon>Pecora</taxon>
        <taxon>Cervidae</taxon>
        <taxon>Odocoileinae</taxon>
        <taxon>Rangifer</taxon>
    </lineage>
</organism>
<gene>
    <name evidence="2" type="ORF">MRATA1EN1_LOCUS9616</name>
</gene>
<proteinExistence type="predicted"/>
<protein>
    <submittedName>
        <fullName evidence="2">Uncharacterized protein</fullName>
    </submittedName>
</protein>
<feature type="compositionally biased region" description="Basic and acidic residues" evidence="1">
    <location>
        <begin position="91"/>
        <end position="103"/>
    </location>
</feature>
<sequence length="143" mass="15269">MPQGLLTDGTHLPRARLQRELLQTDPGLKNLAWVRRGRMTKHLDLIQGSRALAICLPRLRTPLCTQERSCPGCGPFNRCGGPALSGGRGCWGDETKARSDGEHPGTVPTATPQPGPQIVLGADLTHGTPLPHPRISPSALHGL</sequence>
<evidence type="ECO:0000256" key="1">
    <source>
        <dbReference type="SAM" id="MobiDB-lite"/>
    </source>
</evidence>
<feature type="region of interest" description="Disordered" evidence="1">
    <location>
        <begin position="91"/>
        <end position="143"/>
    </location>
</feature>
<evidence type="ECO:0000313" key="2">
    <source>
        <dbReference type="EMBL" id="CAI9160654.1"/>
    </source>
</evidence>
<name>A0ABN8YGJ2_RANTA</name>
<keyword evidence="3" id="KW-1185">Reference proteome</keyword>
<dbReference type="Proteomes" id="UP001176941">
    <property type="component" value="Chromosome 2"/>
</dbReference>
<accession>A0ABN8YGJ2</accession>